<gene>
    <name evidence="8" type="ORF">PMAYCL1PPCAC_15041</name>
</gene>
<dbReference type="Proteomes" id="UP001328107">
    <property type="component" value="Unassembled WGS sequence"/>
</dbReference>
<keyword evidence="4 6" id="KW-1133">Transmembrane helix</keyword>
<dbReference type="InterPro" id="IPR019402">
    <property type="entry name" value="CWH43_N"/>
</dbReference>
<keyword evidence="3 6" id="KW-0812">Transmembrane</keyword>
<keyword evidence="5 6" id="KW-0472">Membrane</keyword>
<feature type="non-terminal residue" evidence="8">
    <location>
        <position position="1"/>
    </location>
</feature>
<dbReference type="PANTHER" id="PTHR21324">
    <property type="entry name" value="FASTING-INDUCIBLE INTEGRAL MEMBRANE PROTEIN TM6P1-RELATED"/>
    <property type="match status" value="1"/>
</dbReference>
<sequence length="242" mass="26997">LRFRSVIGSVSGKLQPFLPYISDGGAFAPEKNIFAMLQNLSAVLVALLNYVKHAQLVSYYQSRRSDHFWKVLSAITAVLGFIAAFALGIVGDFSECDNGSLHYWAAFVTFVAASLHMMVAAGLSFLRPLLCSRPVAFLRVFIAALAAALLIFLLLTNKLGLFIPLGSNITEYKGDDEPVFLEPNSPFYLHHNLASSSEWLFVFCILFYFVTLVDEFRKSTLTLPYIHFYGERQPTDFEKATA</sequence>
<dbReference type="EMBL" id="BTRK01000004">
    <property type="protein sequence ID" value="GMR44846.1"/>
    <property type="molecule type" value="Genomic_DNA"/>
</dbReference>
<evidence type="ECO:0000313" key="8">
    <source>
        <dbReference type="EMBL" id="GMR44846.1"/>
    </source>
</evidence>
<dbReference type="Pfam" id="PF10277">
    <property type="entry name" value="Frag1"/>
    <property type="match status" value="1"/>
</dbReference>
<feature type="transmembrane region" description="Helical" evidence="6">
    <location>
        <begin position="71"/>
        <end position="91"/>
    </location>
</feature>
<name>A0AAN5CI64_9BILA</name>
<feature type="transmembrane region" description="Helical" evidence="6">
    <location>
        <begin position="193"/>
        <end position="213"/>
    </location>
</feature>
<evidence type="ECO:0000256" key="3">
    <source>
        <dbReference type="ARBA" id="ARBA00022692"/>
    </source>
</evidence>
<evidence type="ECO:0000256" key="6">
    <source>
        <dbReference type="SAM" id="Phobius"/>
    </source>
</evidence>
<evidence type="ECO:0000256" key="4">
    <source>
        <dbReference type="ARBA" id="ARBA00022989"/>
    </source>
</evidence>
<organism evidence="8 9">
    <name type="scientific">Pristionchus mayeri</name>
    <dbReference type="NCBI Taxonomy" id="1317129"/>
    <lineage>
        <taxon>Eukaryota</taxon>
        <taxon>Metazoa</taxon>
        <taxon>Ecdysozoa</taxon>
        <taxon>Nematoda</taxon>
        <taxon>Chromadorea</taxon>
        <taxon>Rhabditida</taxon>
        <taxon>Rhabditina</taxon>
        <taxon>Diplogasteromorpha</taxon>
        <taxon>Diplogasteroidea</taxon>
        <taxon>Neodiplogasteridae</taxon>
        <taxon>Pristionchus</taxon>
    </lineage>
</organism>
<dbReference type="InterPro" id="IPR050911">
    <property type="entry name" value="DRAM/TMEM150_Autophagy_Mod"/>
</dbReference>
<comment type="subcellular location">
    <subcellularLocation>
        <location evidence="1">Endomembrane system</location>
        <topology evidence="1">Multi-pass membrane protein</topology>
    </subcellularLocation>
</comment>
<comment type="caution">
    <text evidence="8">The sequence shown here is derived from an EMBL/GenBank/DDBJ whole genome shotgun (WGS) entry which is preliminary data.</text>
</comment>
<evidence type="ECO:0000256" key="1">
    <source>
        <dbReference type="ARBA" id="ARBA00004127"/>
    </source>
</evidence>
<evidence type="ECO:0000256" key="2">
    <source>
        <dbReference type="ARBA" id="ARBA00006565"/>
    </source>
</evidence>
<evidence type="ECO:0000313" key="9">
    <source>
        <dbReference type="Proteomes" id="UP001328107"/>
    </source>
</evidence>
<feature type="transmembrane region" description="Helical" evidence="6">
    <location>
        <begin position="137"/>
        <end position="155"/>
    </location>
</feature>
<protein>
    <recommendedName>
        <fullName evidence="7">CWH43-like N-terminal domain-containing protein</fullName>
    </recommendedName>
</protein>
<evidence type="ECO:0000256" key="5">
    <source>
        <dbReference type="ARBA" id="ARBA00023136"/>
    </source>
</evidence>
<keyword evidence="9" id="KW-1185">Reference proteome</keyword>
<dbReference type="GO" id="GO:0012505">
    <property type="term" value="C:endomembrane system"/>
    <property type="evidence" value="ECO:0007669"/>
    <property type="project" value="UniProtKB-SubCell"/>
</dbReference>
<feature type="domain" description="CWH43-like N-terminal" evidence="7">
    <location>
        <begin position="15"/>
        <end position="218"/>
    </location>
</feature>
<comment type="similarity">
    <text evidence="2">Belongs to the DRAM/TMEM150 family.</text>
</comment>
<feature type="transmembrane region" description="Helical" evidence="6">
    <location>
        <begin position="103"/>
        <end position="125"/>
    </location>
</feature>
<proteinExistence type="inferred from homology"/>
<dbReference type="PANTHER" id="PTHR21324:SF2">
    <property type="entry name" value="EG:22E5.9 PROTEIN"/>
    <property type="match status" value="1"/>
</dbReference>
<dbReference type="AlphaFoldDB" id="A0AAN5CI64"/>
<reference evidence="9" key="1">
    <citation type="submission" date="2022-10" db="EMBL/GenBank/DDBJ databases">
        <title>Genome assembly of Pristionchus species.</title>
        <authorList>
            <person name="Yoshida K."/>
            <person name="Sommer R.J."/>
        </authorList>
    </citation>
    <scope>NUCLEOTIDE SEQUENCE [LARGE SCALE GENOMIC DNA]</scope>
    <source>
        <strain evidence="9">RS5460</strain>
    </source>
</reference>
<feature type="transmembrane region" description="Helical" evidence="6">
    <location>
        <begin position="33"/>
        <end position="51"/>
    </location>
</feature>
<accession>A0AAN5CI64</accession>
<evidence type="ECO:0000259" key="7">
    <source>
        <dbReference type="Pfam" id="PF10277"/>
    </source>
</evidence>